<keyword evidence="1" id="KW-0540">Nuclease</keyword>
<keyword evidence="3" id="KW-0227">DNA damage</keyword>
<organism evidence="19 20">
    <name type="scientific">Aurantiacibacter marinus</name>
    <dbReference type="NCBI Taxonomy" id="874156"/>
    <lineage>
        <taxon>Bacteria</taxon>
        <taxon>Pseudomonadati</taxon>
        <taxon>Pseudomonadota</taxon>
        <taxon>Alphaproteobacteria</taxon>
        <taxon>Sphingomonadales</taxon>
        <taxon>Erythrobacteraceae</taxon>
        <taxon>Aurantiacibacter</taxon>
    </lineage>
</organism>
<dbReference type="Gene3D" id="1.10.486.10">
    <property type="entry name" value="PCRA, domain 4"/>
    <property type="match status" value="1"/>
</dbReference>
<dbReference type="PROSITE" id="PS51217">
    <property type="entry name" value="UVRD_HELICASE_CTER"/>
    <property type="match status" value="1"/>
</dbReference>
<feature type="domain" description="UvrD-like helicase ATP-binding" evidence="17">
    <location>
        <begin position="5"/>
        <end position="497"/>
    </location>
</feature>
<name>A0A0H0XJI5_9SPHN</name>
<evidence type="ECO:0000256" key="12">
    <source>
        <dbReference type="ARBA" id="ARBA00034808"/>
    </source>
</evidence>
<evidence type="ECO:0000256" key="13">
    <source>
        <dbReference type="ARBA" id="ARBA00034923"/>
    </source>
</evidence>
<dbReference type="InterPro" id="IPR038726">
    <property type="entry name" value="PDDEXK_AddAB-type"/>
</dbReference>
<dbReference type="PATRIC" id="fig|874156.12.peg.2765"/>
<dbReference type="PANTHER" id="PTHR11070">
    <property type="entry name" value="UVRD / RECB / PCRA DNA HELICASE FAMILY MEMBER"/>
    <property type="match status" value="1"/>
</dbReference>
<comment type="catalytic activity">
    <reaction evidence="11">
        <text>Couples ATP hydrolysis with the unwinding of duplex DNA by translocating in the 3'-5' direction.</text>
        <dbReference type="EC" id="5.6.2.4"/>
    </reaction>
</comment>
<evidence type="ECO:0000259" key="17">
    <source>
        <dbReference type="PROSITE" id="PS51198"/>
    </source>
</evidence>
<evidence type="ECO:0000256" key="14">
    <source>
        <dbReference type="ARBA" id="ARBA00048988"/>
    </source>
</evidence>
<dbReference type="GO" id="GO:0005524">
    <property type="term" value="F:ATP binding"/>
    <property type="evidence" value="ECO:0007669"/>
    <property type="project" value="UniProtKB-UniRule"/>
</dbReference>
<comment type="catalytic activity">
    <reaction evidence="14">
        <text>ATP + H2O = ADP + phosphate + H(+)</text>
        <dbReference type="Rhea" id="RHEA:13065"/>
        <dbReference type="ChEBI" id="CHEBI:15377"/>
        <dbReference type="ChEBI" id="CHEBI:15378"/>
        <dbReference type="ChEBI" id="CHEBI:30616"/>
        <dbReference type="ChEBI" id="CHEBI:43474"/>
        <dbReference type="ChEBI" id="CHEBI:456216"/>
        <dbReference type="EC" id="5.6.2.4"/>
    </reaction>
</comment>
<evidence type="ECO:0000313" key="20">
    <source>
        <dbReference type="Proteomes" id="UP000053455"/>
    </source>
</evidence>
<comment type="caution">
    <text evidence="19">The sequence shown here is derived from an EMBL/GenBank/DDBJ whole genome shotgun (WGS) entry which is preliminary data.</text>
</comment>
<evidence type="ECO:0000256" key="5">
    <source>
        <dbReference type="ARBA" id="ARBA00022806"/>
    </source>
</evidence>
<feature type="binding site" evidence="15">
    <location>
        <begin position="26"/>
        <end position="33"/>
    </location>
    <ligand>
        <name>ATP</name>
        <dbReference type="ChEBI" id="CHEBI:30616"/>
    </ligand>
</feature>
<keyword evidence="5 15" id="KW-0347">Helicase</keyword>
<dbReference type="GO" id="GO:0005829">
    <property type="term" value="C:cytosol"/>
    <property type="evidence" value="ECO:0007669"/>
    <property type="project" value="TreeGrafter"/>
</dbReference>
<dbReference type="InterPro" id="IPR011604">
    <property type="entry name" value="PDDEXK-like_dom_sf"/>
</dbReference>
<sequence>MSGKVFPLKDNQRDAVAPDDSVWLSASAGTGKTQVLSARVLRLLLTEGVSPDQILCLTFTKAGAAEMATRVNEVLANWVRMKPEALAADLNAIGAKGDDATIARARTLFASVLDCPGGGLRIDTIHAFAQWLLSAFPEEAGLTPGTRPMEDRDRILLAGRVLRELLLDWQESEPSAVEALEMLSLRMGPDGARGWLMRCAMARDAWFGPSAWQPPMQARVKQLLGLPADITAYALAGECAEGTPGIELIRQVMWSYDEWGTKSGQKFAGLIGEWLLGSPEERFAGSGAFLGDLYNDKGLLKYQGNLEKQNAAITALAEQVRLWLEQVAEKATLLALVDIITPALEIGRKFAIGWDEAKQREGLVDFDDLIRRAATLLGDNDMSAWIRYKLDRRFDHVLVDEAQDTNQEQWAIIGALTDDFFSGEGQKGDRQRTLFVVGDYKQAIFGFQGTSPENFRSARDSYASKLRARRENAAQSRQNVSARDLQELGLGRSYRTAQSVLTFVDAAIDAITPAAFGLDRQPDPHEGDNRPGLVTLWKPVPGKPEDADEEDGLEIRVSEPERRMADALAKQVKGWIDNGFALSKGKPRNAGPGDIMVLVRKRKDLAGLIVARLHAAGVPVAGVDRLRLGAPLAVKDLMAAIRFAAQPNDDLALACLLVSPIFGWSQEQLLEHGYRPKDRRLWDHLRSSKHAEARAAADRLRDLLAQADFEPPQALLHWLLVGPWRARAKLVARLGREANDPIDELLNAALQFSAANTPSLQGFIYWFDAGDGELKREAEGSGNEVRVMTVHGSKGLQAPIVILADACGDPDASRTSGLDLVEDKPGNEIGLTLPLPPLSGDERVGRIAEAEEAVKASDRQEHWRLLYVAMTRAEEALFVGGSLGKRETEPKPDSWYARLEPLFGGDWLDDQHWGARMEHGERGVPVEKRFQTDLSLPMVLPAWATRPVGEEPRPPRPLAPSASTDEQGSDPPLPAEQAAIAARRGVLIHSLLERLPDVPPALRAAGGRAWLERHGTGLDPAEREDMLLRALAVLDDPQWRELFGPDALAEVPLVATVGEQVIAGTADRLLVTESRIMVADFKTARRPPVSLESVPLSTLKQMGTYAAALAVIFPGREIEAAVLYTQTPRLIAIPAEVLSAHHPSAKAQLGAD</sequence>
<dbReference type="RefSeq" id="WP_047094605.1">
    <property type="nucleotide sequence ID" value="NZ_LBHU01000005.1"/>
</dbReference>
<dbReference type="InterPro" id="IPR000212">
    <property type="entry name" value="DNA_helicase_UvrD/REP"/>
</dbReference>
<reference evidence="19 20" key="1">
    <citation type="submission" date="2015-04" db="EMBL/GenBank/DDBJ databases">
        <title>The draft genome sequence of Erythrobacter marinus HWDM-33.</title>
        <authorList>
            <person name="Zhuang L."/>
            <person name="Liu Y."/>
            <person name="Shao Z."/>
        </authorList>
    </citation>
    <scope>NUCLEOTIDE SEQUENCE [LARGE SCALE GENOMIC DNA]</scope>
    <source>
        <strain evidence="19 20">HWDM-33</strain>
    </source>
</reference>
<evidence type="ECO:0000256" key="9">
    <source>
        <dbReference type="ARBA" id="ARBA00023204"/>
    </source>
</evidence>
<accession>A0A0H0XJI5</accession>
<dbReference type="AlphaFoldDB" id="A0A0H0XJI5"/>
<dbReference type="Pfam" id="PF13361">
    <property type="entry name" value="UvrD_C"/>
    <property type="match status" value="1"/>
</dbReference>
<dbReference type="GO" id="GO:0004527">
    <property type="term" value="F:exonuclease activity"/>
    <property type="evidence" value="ECO:0007669"/>
    <property type="project" value="UniProtKB-KW"/>
</dbReference>
<dbReference type="Pfam" id="PF00580">
    <property type="entry name" value="UvrD-helicase"/>
    <property type="match status" value="1"/>
</dbReference>
<keyword evidence="2 15" id="KW-0547">Nucleotide-binding</keyword>
<evidence type="ECO:0000256" key="3">
    <source>
        <dbReference type="ARBA" id="ARBA00022763"/>
    </source>
</evidence>
<dbReference type="OrthoDB" id="9810135at2"/>
<dbReference type="STRING" id="874156.GCA_001021555_02438"/>
<dbReference type="EC" id="5.6.2.4" evidence="12"/>
<evidence type="ECO:0000256" key="7">
    <source>
        <dbReference type="ARBA" id="ARBA00022840"/>
    </source>
</evidence>
<feature type="domain" description="UvrD-like helicase C-terminal" evidence="18">
    <location>
        <begin position="524"/>
        <end position="795"/>
    </location>
</feature>
<evidence type="ECO:0000256" key="1">
    <source>
        <dbReference type="ARBA" id="ARBA00022722"/>
    </source>
</evidence>
<dbReference type="InterPro" id="IPR014151">
    <property type="entry name" value="DNA_helicase_AddA"/>
</dbReference>
<dbReference type="GO" id="GO:0033202">
    <property type="term" value="C:DNA helicase complex"/>
    <property type="evidence" value="ECO:0007669"/>
    <property type="project" value="TreeGrafter"/>
</dbReference>
<dbReference type="SUPFAM" id="SSF52540">
    <property type="entry name" value="P-loop containing nucleoside triphosphate hydrolases"/>
    <property type="match status" value="1"/>
</dbReference>
<dbReference type="InterPro" id="IPR027417">
    <property type="entry name" value="P-loop_NTPase"/>
</dbReference>
<evidence type="ECO:0000256" key="11">
    <source>
        <dbReference type="ARBA" id="ARBA00034617"/>
    </source>
</evidence>
<dbReference type="EMBL" id="LBHU01000005">
    <property type="protein sequence ID" value="KLI62778.1"/>
    <property type="molecule type" value="Genomic_DNA"/>
</dbReference>
<dbReference type="Gene3D" id="3.90.320.10">
    <property type="match status" value="1"/>
</dbReference>
<dbReference type="Gene3D" id="3.40.50.300">
    <property type="entry name" value="P-loop containing nucleotide triphosphate hydrolases"/>
    <property type="match status" value="4"/>
</dbReference>
<dbReference type="GO" id="GO:0043138">
    <property type="term" value="F:3'-5' DNA helicase activity"/>
    <property type="evidence" value="ECO:0007669"/>
    <property type="project" value="UniProtKB-EC"/>
</dbReference>
<dbReference type="GO" id="GO:0000725">
    <property type="term" value="P:recombinational repair"/>
    <property type="evidence" value="ECO:0007669"/>
    <property type="project" value="TreeGrafter"/>
</dbReference>
<dbReference type="GO" id="GO:0003677">
    <property type="term" value="F:DNA binding"/>
    <property type="evidence" value="ECO:0007669"/>
    <property type="project" value="UniProtKB-KW"/>
</dbReference>
<dbReference type="Proteomes" id="UP000053455">
    <property type="component" value="Unassembled WGS sequence"/>
</dbReference>
<evidence type="ECO:0000259" key="18">
    <source>
        <dbReference type="PROSITE" id="PS51217"/>
    </source>
</evidence>
<dbReference type="Pfam" id="PF12705">
    <property type="entry name" value="PDDEXK_1"/>
    <property type="match status" value="1"/>
</dbReference>
<dbReference type="InterPro" id="IPR014016">
    <property type="entry name" value="UvrD-like_ATP-bd"/>
</dbReference>
<protein>
    <recommendedName>
        <fullName evidence="12">DNA 3'-5' helicase</fullName>
        <ecNumber evidence="12">5.6.2.4</ecNumber>
    </recommendedName>
    <alternativeName>
        <fullName evidence="13">DNA 3'-5' helicase II</fullName>
    </alternativeName>
</protein>
<keyword evidence="9" id="KW-0234">DNA repair</keyword>
<keyword evidence="10" id="KW-0413">Isomerase</keyword>
<evidence type="ECO:0000313" key="19">
    <source>
        <dbReference type="EMBL" id="KLI62778.1"/>
    </source>
</evidence>
<evidence type="ECO:0000256" key="8">
    <source>
        <dbReference type="ARBA" id="ARBA00023125"/>
    </source>
</evidence>
<dbReference type="PANTHER" id="PTHR11070:SF2">
    <property type="entry name" value="ATP-DEPENDENT DNA HELICASE SRS2"/>
    <property type="match status" value="1"/>
</dbReference>
<evidence type="ECO:0000256" key="15">
    <source>
        <dbReference type="PROSITE-ProRule" id="PRU00560"/>
    </source>
</evidence>
<evidence type="ECO:0000256" key="6">
    <source>
        <dbReference type="ARBA" id="ARBA00022839"/>
    </source>
</evidence>
<proteinExistence type="predicted"/>
<keyword evidence="8" id="KW-0238">DNA-binding</keyword>
<evidence type="ECO:0000256" key="2">
    <source>
        <dbReference type="ARBA" id="ARBA00022741"/>
    </source>
</evidence>
<evidence type="ECO:0000256" key="10">
    <source>
        <dbReference type="ARBA" id="ARBA00023235"/>
    </source>
</evidence>
<keyword evidence="7 15" id="KW-0067">ATP-binding</keyword>
<gene>
    <name evidence="19" type="ORF">AAV99_13410</name>
</gene>
<dbReference type="PROSITE" id="PS51198">
    <property type="entry name" value="UVRD_HELICASE_ATP_BIND"/>
    <property type="match status" value="1"/>
</dbReference>
<evidence type="ECO:0000256" key="16">
    <source>
        <dbReference type="SAM" id="MobiDB-lite"/>
    </source>
</evidence>
<keyword evidence="6 19" id="KW-0269">Exonuclease</keyword>
<keyword evidence="4 15" id="KW-0378">Hydrolase</keyword>
<feature type="region of interest" description="Disordered" evidence="16">
    <location>
        <begin position="945"/>
        <end position="973"/>
    </location>
</feature>
<evidence type="ECO:0000256" key="4">
    <source>
        <dbReference type="ARBA" id="ARBA00022801"/>
    </source>
</evidence>
<dbReference type="NCBIfam" id="TIGR02784">
    <property type="entry name" value="addA_alphas"/>
    <property type="match status" value="1"/>
</dbReference>
<dbReference type="InterPro" id="IPR014017">
    <property type="entry name" value="DNA_helicase_UvrD-like_C"/>
</dbReference>
<keyword evidence="20" id="KW-1185">Reference proteome</keyword>